<sequence>MSMDNRRARLLEYLRANGKTSVNDLADIFETSGATIRSDLRALENQGLLIRRYGSAEATTPGHSSEDRSMDEKQTLNLDAKSKIAQRAVDFVADGDSIILDCGSTTLQMVHHLERIMELTLMTNSMHIVNALSHLEAEHTVLMPGGTYRRKSASFHGNVAERAFQKFSFDKLFIGADGFDLMQGTTTYNEAYQVSQAMCQAANQIIVVTDSSKFGRRSPNVVVPLEKIDVVITDSGIAEDDIRYLESHDIQVVLV</sequence>
<keyword evidence="2" id="KW-0804">Transcription</keyword>
<feature type="region of interest" description="Disordered" evidence="3">
    <location>
        <begin position="54"/>
        <end position="73"/>
    </location>
</feature>
<dbReference type="SMART" id="SM00420">
    <property type="entry name" value="HTH_DEOR"/>
    <property type="match status" value="1"/>
</dbReference>
<dbReference type="InterPro" id="IPR050313">
    <property type="entry name" value="Carb_Metab_HTH_regulators"/>
</dbReference>
<dbReference type="InterPro" id="IPR011991">
    <property type="entry name" value="ArsR-like_HTH"/>
</dbReference>
<proteinExistence type="predicted"/>
<dbReference type="EMBL" id="CAKLDI010000001">
    <property type="protein sequence ID" value="CAH0533296.1"/>
    <property type="molecule type" value="Genomic_DNA"/>
</dbReference>
<dbReference type="SUPFAM" id="SSF46785">
    <property type="entry name" value="Winged helix' DNA-binding domain"/>
    <property type="match status" value="1"/>
</dbReference>
<dbReference type="Pfam" id="PF00455">
    <property type="entry name" value="DeoRC"/>
    <property type="match status" value="1"/>
</dbReference>
<gene>
    <name evidence="6" type="primary">srlR_2</name>
    <name evidence="6" type="ORF">VST7929_01160</name>
</gene>
<dbReference type="NCBIfam" id="NF007753">
    <property type="entry name" value="PRK10434.1"/>
    <property type="match status" value="1"/>
</dbReference>
<dbReference type="InterPro" id="IPR001845">
    <property type="entry name" value="HTH_ArsR_DNA-bd_dom"/>
</dbReference>
<evidence type="ECO:0000256" key="3">
    <source>
        <dbReference type="SAM" id="MobiDB-lite"/>
    </source>
</evidence>
<dbReference type="InterPro" id="IPR036390">
    <property type="entry name" value="WH_DNA-bd_sf"/>
</dbReference>
<dbReference type="PANTHER" id="PTHR30363">
    <property type="entry name" value="HTH-TYPE TRANSCRIPTIONAL REGULATOR SRLR-RELATED"/>
    <property type="match status" value="1"/>
</dbReference>
<dbReference type="InterPro" id="IPR014036">
    <property type="entry name" value="DeoR-like_C"/>
</dbReference>
<dbReference type="Pfam" id="PF08220">
    <property type="entry name" value="HTH_DeoR"/>
    <property type="match status" value="1"/>
</dbReference>
<evidence type="ECO:0000256" key="2">
    <source>
        <dbReference type="ARBA" id="ARBA00023163"/>
    </source>
</evidence>
<dbReference type="CDD" id="cd00090">
    <property type="entry name" value="HTH_ARSR"/>
    <property type="match status" value="1"/>
</dbReference>
<accession>A0ABM8ZT06</accession>
<name>A0ABM8ZT06_9VIBR</name>
<feature type="domain" description="HTH deoR-type" evidence="5">
    <location>
        <begin position="3"/>
        <end position="58"/>
    </location>
</feature>
<evidence type="ECO:0000313" key="7">
    <source>
        <dbReference type="Proteomes" id="UP000838672"/>
    </source>
</evidence>
<feature type="compositionally biased region" description="Basic and acidic residues" evidence="3">
    <location>
        <begin position="64"/>
        <end position="73"/>
    </location>
</feature>
<reference evidence="6" key="1">
    <citation type="submission" date="2021-11" db="EMBL/GenBank/DDBJ databases">
        <authorList>
            <person name="Rodrigo-Torres L."/>
            <person name="Arahal R. D."/>
            <person name="Lucena T."/>
        </authorList>
    </citation>
    <scope>NUCLEOTIDE SEQUENCE</scope>
    <source>
        <strain evidence="6">CECT 7929</strain>
    </source>
</reference>
<evidence type="ECO:0000259" key="4">
    <source>
        <dbReference type="PROSITE" id="PS50987"/>
    </source>
</evidence>
<dbReference type="SUPFAM" id="SSF100950">
    <property type="entry name" value="NagB/RpiA/CoA transferase-like"/>
    <property type="match status" value="1"/>
</dbReference>
<protein>
    <submittedName>
        <fullName evidence="6">Glucitol operon repressor</fullName>
    </submittedName>
</protein>
<feature type="domain" description="HTH arsR-type" evidence="4">
    <location>
        <begin position="1"/>
        <end position="82"/>
    </location>
</feature>
<evidence type="ECO:0000259" key="5">
    <source>
        <dbReference type="PROSITE" id="PS51000"/>
    </source>
</evidence>
<evidence type="ECO:0000313" key="6">
    <source>
        <dbReference type="EMBL" id="CAH0533296.1"/>
    </source>
</evidence>
<dbReference type="InterPro" id="IPR001034">
    <property type="entry name" value="DeoR_HTH"/>
</dbReference>
<dbReference type="PANTHER" id="PTHR30363:SF57">
    <property type="entry name" value="GLUCITOL OPERON REPRESSOR"/>
    <property type="match status" value="1"/>
</dbReference>
<dbReference type="PROSITE" id="PS51000">
    <property type="entry name" value="HTH_DEOR_2"/>
    <property type="match status" value="1"/>
</dbReference>
<dbReference type="Proteomes" id="UP000838672">
    <property type="component" value="Unassembled WGS sequence"/>
</dbReference>
<dbReference type="InterPro" id="IPR037171">
    <property type="entry name" value="NagB/RpiA_transferase-like"/>
</dbReference>
<organism evidence="6 7">
    <name type="scientific">Vibrio stylophorae</name>
    <dbReference type="NCBI Taxonomy" id="659351"/>
    <lineage>
        <taxon>Bacteria</taxon>
        <taxon>Pseudomonadati</taxon>
        <taxon>Pseudomonadota</taxon>
        <taxon>Gammaproteobacteria</taxon>
        <taxon>Vibrionales</taxon>
        <taxon>Vibrionaceae</taxon>
        <taxon>Vibrio</taxon>
    </lineage>
</organism>
<dbReference type="Gene3D" id="3.40.50.1360">
    <property type="match status" value="1"/>
</dbReference>
<evidence type="ECO:0000256" key="1">
    <source>
        <dbReference type="ARBA" id="ARBA00023015"/>
    </source>
</evidence>
<keyword evidence="1" id="KW-0805">Transcription regulation</keyword>
<keyword evidence="7" id="KW-1185">Reference proteome</keyword>
<comment type="caution">
    <text evidence="6">The sequence shown here is derived from an EMBL/GenBank/DDBJ whole genome shotgun (WGS) entry which is preliminary data.</text>
</comment>
<dbReference type="Gene3D" id="1.10.10.10">
    <property type="entry name" value="Winged helix-like DNA-binding domain superfamily/Winged helix DNA-binding domain"/>
    <property type="match status" value="1"/>
</dbReference>
<dbReference type="SMART" id="SM01134">
    <property type="entry name" value="DeoRC"/>
    <property type="match status" value="1"/>
</dbReference>
<dbReference type="PROSITE" id="PS50987">
    <property type="entry name" value="HTH_ARSR_2"/>
    <property type="match status" value="1"/>
</dbReference>
<dbReference type="InterPro" id="IPR036388">
    <property type="entry name" value="WH-like_DNA-bd_sf"/>
</dbReference>